<dbReference type="Proteomes" id="UP000321577">
    <property type="component" value="Unassembled WGS sequence"/>
</dbReference>
<dbReference type="AlphaFoldDB" id="A0A512MHY7"/>
<dbReference type="Pfam" id="PF13432">
    <property type="entry name" value="TPR_16"/>
    <property type="match status" value="2"/>
</dbReference>
<gene>
    <name evidence="4" type="ORF">BGE01nite_56460</name>
</gene>
<proteinExistence type="predicted"/>
<dbReference type="SMART" id="SM00028">
    <property type="entry name" value="TPR"/>
    <property type="match status" value="5"/>
</dbReference>
<dbReference type="PANTHER" id="PTHR44943">
    <property type="entry name" value="CELLULOSE SYNTHASE OPERON PROTEIN C"/>
    <property type="match status" value="1"/>
</dbReference>
<keyword evidence="3" id="KW-0732">Signal</keyword>
<keyword evidence="2" id="KW-0802">TPR repeat</keyword>
<dbReference type="Gene3D" id="1.25.40.10">
    <property type="entry name" value="Tetratricopeptide repeat domain"/>
    <property type="match status" value="3"/>
</dbReference>
<accession>A0A512MHY7</accession>
<evidence type="ECO:0000313" key="4">
    <source>
        <dbReference type="EMBL" id="GEP46355.1"/>
    </source>
</evidence>
<feature type="signal peptide" evidence="3">
    <location>
        <begin position="1"/>
        <end position="22"/>
    </location>
</feature>
<dbReference type="InterPro" id="IPR011990">
    <property type="entry name" value="TPR-like_helical_dom_sf"/>
</dbReference>
<keyword evidence="5" id="KW-1185">Reference proteome</keyword>
<feature type="chain" id="PRO_5021866804" evidence="3">
    <location>
        <begin position="23"/>
        <end position="427"/>
    </location>
</feature>
<dbReference type="SUPFAM" id="SSF48452">
    <property type="entry name" value="TPR-like"/>
    <property type="match status" value="2"/>
</dbReference>
<protein>
    <submittedName>
        <fullName evidence="4">Uncharacterized protein</fullName>
    </submittedName>
</protein>
<dbReference type="InterPro" id="IPR051685">
    <property type="entry name" value="Ycf3/AcsC/BcsC/TPR_MFPF"/>
</dbReference>
<evidence type="ECO:0000256" key="3">
    <source>
        <dbReference type="SAM" id="SignalP"/>
    </source>
</evidence>
<evidence type="ECO:0000256" key="2">
    <source>
        <dbReference type="ARBA" id="ARBA00022803"/>
    </source>
</evidence>
<dbReference type="InterPro" id="IPR019734">
    <property type="entry name" value="TPR_rpt"/>
</dbReference>
<name>A0A512MHY7_9BACT</name>
<comment type="caution">
    <text evidence="4">The sequence shown here is derived from an EMBL/GenBank/DDBJ whole genome shotgun (WGS) entry which is preliminary data.</text>
</comment>
<dbReference type="OrthoDB" id="263673at2"/>
<organism evidence="4 5">
    <name type="scientific">Brevifollis gellanilyticus</name>
    <dbReference type="NCBI Taxonomy" id="748831"/>
    <lineage>
        <taxon>Bacteria</taxon>
        <taxon>Pseudomonadati</taxon>
        <taxon>Verrucomicrobiota</taxon>
        <taxon>Verrucomicrobiia</taxon>
        <taxon>Verrucomicrobiales</taxon>
        <taxon>Verrucomicrobiaceae</taxon>
    </lineage>
</organism>
<evidence type="ECO:0000313" key="5">
    <source>
        <dbReference type="Proteomes" id="UP000321577"/>
    </source>
</evidence>
<reference evidence="4 5" key="1">
    <citation type="submission" date="2019-07" db="EMBL/GenBank/DDBJ databases">
        <title>Whole genome shotgun sequence of Brevifollis gellanilyticus NBRC 108608.</title>
        <authorList>
            <person name="Hosoyama A."/>
            <person name="Uohara A."/>
            <person name="Ohji S."/>
            <person name="Ichikawa N."/>
        </authorList>
    </citation>
    <scope>NUCLEOTIDE SEQUENCE [LARGE SCALE GENOMIC DNA]</scope>
    <source>
        <strain evidence="4 5">NBRC 108608</strain>
    </source>
</reference>
<dbReference type="EMBL" id="BKAG01000090">
    <property type="protein sequence ID" value="GEP46355.1"/>
    <property type="molecule type" value="Genomic_DNA"/>
</dbReference>
<keyword evidence="1" id="KW-0677">Repeat</keyword>
<dbReference type="PANTHER" id="PTHR44943:SF4">
    <property type="entry name" value="TPR REPEAT-CONTAINING PROTEIN MJ0798"/>
    <property type="match status" value="1"/>
</dbReference>
<sequence>MKYSHMMIAFVAIVAASRQAHAHTLRPASLPKDQALALVLKSVDGDSRLVPAITKLQAAVQARPDDIKAMEQLAQLFIAQARLTSDETLYVRSELCGQLLETQNSNNPTALLLRGHSLLAMHQFHDAEEIAGRLIKIRQDMQDYALLGDALMEQGQLEAAVPVYQSMIDAKPCMPSYSRIAHIRWLKGDVVGAIEMDEQAIACASYRDPEALAWVTARLAFYQWQNDELELAMQTATRATQIVPEYPHALLVIGRVLLAQGKAVEAVACLKKAAATLPLPEVQWALADALHLAGQDDEAAIVLVSLKQQGAKADPRSFALHLATRGVELDQALDLAKAEVMTRRDVFSWDALAWAQHAAGEPEAALISTRRALAEGTRDARLFLHAGIIAKAAGEPSLAAEQLGKAQQMRRQLLPSEQRLLDESTAN</sequence>
<evidence type="ECO:0000256" key="1">
    <source>
        <dbReference type="ARBA" id="ARBA00022737"/>
    </source>
</evidence>